<dbReference type="Pfam" id="PF00389">
    <property type="entry name" value="2-Hacid_dh"/>
    <property type="match status" value="1"/>
</dbReference>
<reference evidence="7 8" key="1">
    <citation type="submission" date="2018-08" db="EMBL/GenBank/DDBJ databases">
        <title>Recombination of ecologically and evolutionarily significant loci maintains genetic cohesion in the Pseudomonas syringae species complex.</title>
        <authorList>
            <person name="Dillon M."/>
            <person name="Thakur S."/>
            <person name="Almeida R.N.D."/>
            <person name="Weir B.S."/>
            <person name="Guttman D.S."/>
        </authorList>
    </citation>
    <scope>NUCLEOTIDE SEQUENCE [LARGE SCALE GENOMIC DNA]</scope>
    <source>
        <strain evidence="7 8">ICMP 3353</strain>
    </source>
</reference>
<dbReference type="InterPro" id="IPR029752">
    <property type="entry name" value="D-isomer_DH_CS1"/>
</dbReference>
<dbReference type="Pfam" id="PF02826">
    <property type="entry name" value="2-Hacid_dh_C"/>
    <property type="match status" value="1"/>
</dbReference>
<dbReference type="FunFam" id="3.40.50.720:FF:000213">
    <property type="entry name" value="Putative 2-hydroxyacid dehydrogenase"/>
    <property type="match status" value="1"/>
</dbReference>
<protein>
    <submittedName>
        <fullName evidence="7">D-isomer specific 2-hydroxyacid dehydrogenase protein</fullName>
    </submittedName>
</protein>
<name>A0A3M4LMB6_PSECI</name>
<dbReference type="SUPFAM" id="SSF51735">
    <property type="entry name" value="NAD(P)-binding Rossmann-fold domains"/>
    <property type="match status" value="1"/>
</dbReference>
<feature type="domain" description="D-isomer specific 2-hydroxyacid dehydrogenase catalytic" evidence="5">
    <location>
        <begin position="98"/>
        <end position="391"/>
    </location>
</feature>
<evidence type="ECO:0000256" key="2">
    <source>
        <dbReference type="ARBA" id="ARBA00023002"/>
    </source>
</evidence>
<evidence type="ECO:0000259" key="6">
    <source>
        <dbReference type="Pfam" id="PF02826"/>
    </source>
</evidence>
<proteinExistence type="inferred from homology"/>
<evidence type="ECO:0000313" key="8">
    <source>
        <dbReference type="Proteomes" id="UP000277236"/>
    </source>
</evidence>
<keyword evidence="2 4" id="KW-0560">Oxidoreductase</keyword>
<dbReference type="PANTHER" id="PTHR10996">
    <property type="entry name" value="2-HYDROXYACID DEHYDROGENASE-RELATED"/>
    <property type="match status" value="1"/>
</dbReference>
<dbReference type="GO" id="GO:0051287">
    <property type="term" value="F:NAD binding"/>
    <property type="evidence" value="ECO:0007669"/>
    <property type="project" value="InterPro"/>
</dbReference>
<accession>A0A3M4LMB6</accession>
<sequence length="394" mass="42109">MCALGFVRKVAVLGDAALKTGLTFARRVFVQSLRVMTKPQHEALTAFRGSGAVVQIAHLSLTSAQAPRVALLSVFFMTVKEECMTTVLVLVESVNEYLPILESSGFRLIRAPTAALRAQAIAAHGQEITAVMTRGPLGLFAEEMDALSHLRIICVSGAGYEKVDLPAAEARGITVTNGAGVNAPTVADHTMALLLALVRDIPQADASVRRSEWRKVTCPSFAGKRLGIVGLGAVGLAIARRAEAFDMTIQYHNRKSRNDVDYLWYATALELAAASDFLIISTPGGNGTQHLIDARVLEALGPQGYLVNIARASVVDTPALVEALQQRRIAGAALDVFDDEPQVPDVFKSLDNVVLTPHVGGLSPEASKDMVLMVNKNLLAFFSGQPVLTPVYSL</sequence>
<evidence type="ECO:0000313" key="7">
    <source>
        <dbReference type="EMBL" id="RMQ42642.1"/>
    </source>
</evidence>
<dbReference type="GO" id="GO:0016618">
    <property type="term" value="F:hydroxypyruvate reductase [NAD(P)H] activity"/>
    <property type="evidence" value="ECO:0007669"/>
    <property type="project" value="TreeGrafter"/>
</dbReference>
<organism evidence="7 8">
    <name type="scientific">Pseudomonas cichorii</name>
    <dbReference type="NCBI Taxonomy" id="36746"/>
    <lineage>
        <taxon>Bacteria</taxon>
        <taxon>Pseudomonadati</taxon>
        <taxon>Pseudomonadota</taxon>
        <taxon>Gammaproteobacteria</taxon>
        <taxon>Pseudomonadales</taxon>
        <taxon>Pseudomonadaceae</taxon>
        <taxon>Pseudomonas</taxon>
    </lineage>
</organism>
<dbReference type="SUPFAM" id="SSF52283">
    <property type="entry name" value="Formate/glycerate dehydrogenase catalytic domain-like"/>
    <property type="match status" value="1"/>
</dbReference>
<dbReference type="InterPro" id="IPR006139">
    <property type="entry name" value="D-isomer_2_OHA_DH_cat_dom"/>
</dbReference>
<dbReference type="InterPro" id="IPR036291">
    <property type="entry name" value="NAD(P)-bd_dom_sf"/>
</dbReference>
<dbReference type="EMBL" id="RBRE01000079">
    <property type="protein sequence ID" value="RMQ42642.1"/>
    <property type="molecule type" value="Genomic_DNA"/>
</dbReference>
<evidence type="ECO:0000256" key="3">
    <source>
        <dbReference type="ARBA" id="ARBA00023027"/>
    </source>
</evidence>
<dbReference type="GO" id="GO:0030267">
    <property type="term" value="F:glyoxylate reductase (NADPH) activity"/>
    <property type="evidence" value="ECO:0007669"/>
    <property type="project" value="TreeGrafter"/>
</dbReference>
<keyword evidence="3" id="KW-0520">NAD</keyword>
<dbReference type="GO" id="GO:0005829">
    <property type="term" value="C:cytosol"/>
    <property type="evidence" value="ECO:0007669"/>
    <property type="project" value="TreeGrafter"/>
</dbReference>
<evidence type="ECO:0000256" key="4">
    <source>
        <dbReference type="RuleBase" id="RU003719"/>
    </source>
</evidence>
<dbReference type="PROSITE" id="PS00065">
    <property type="entry name" value="D_2_HYDROXYACID_DH_1"/>
    <property type="match status" value="1"/>
</dbReference>
<keyword evidence="1" id="KW-0521">NADP</keyword>
<dbReference type="AlphaFoldDB" id="A0A3M4LMB6"/>
<comment type="similarity">
    <text evidence="4">Belongs to the D-isomer specific 2-hydroxyacid dehydrogenase family.</text>
</comment>
<dbReference type="PANTHER" id="PTHR10996:SF178">
    <property type="entry name" value="2-HYDROXYACID DEHYDROGENASE YGL185C-RELATED"/>
    <property type="match status" value="1"/>
</dbReference>
<comment type="caution">
    <text evidence="7">The sequence shown here is derived from an EMBL/GenBank/DDBJ whole genome shotgun (WGS) entry which is preliminary data.</text>
</comment>
<gene>
    <name evidence="7" type="ORF">ALQ04_05160</name>
</gene>
<dbReference type="CDD" id="cd12156">
    <property type="entry name" value="HPPR"/>
    <property type="match status" value="1"/>
</dbReference>
<feature type="domain" description="D-isomer specific 2-hydroxyacid dehydrogenase NAD-binding" evidence="6">
    <location>
        <begin position="191"/>
        <end position="360"/>
    </location>
</feature>
<dbReference type="Gene3D" id="3.40.50.720">
    <property type="entry name" value="NAD(P)-binding Rossmann-like Domain"/>
    <property type="match status" value="2"/>
</dbReference>
<dbReference type="InterPro" id="IPR050223">
    <property type="entry name" value="D-isomer_2-hydroxyacid_DH"/>
</dbReference>
<dbReference type="Proteomes" id="UP000277236">
    <property type="component" value="Unassembled WGS sequence"/>
</dbReference>
<evidence type="ECO:0000259" key="5">
    <source>
        <dbReference type="Pfam" id="PF00389"/>
    </source>
</evidence>
<evidence type="ECO:0000256" key="1">
    <source>
        <dbReference type="ARBA" id="ARBA00022857"/>
    </source>
</evidence>
<dbReference type="InterPro" id="IPR006140">
    <property type="entry name" value="D-isomer_DH_NAD-bd"/>
</dbReference>